<evidence type="ECO:0000256" key="1">
    <source>
        <dbReference type="ARBA" id="ARBA00001974"/>
    </source>
</evidence>
<dbReference type="Proteomes" id="UP000245216">
    <property type="component" value="Unassembled WGS sequence"/>
</dbReference>
<dbReference type="Gene3D" id="3.40.30.120">
    <property type="match status" value="1"/>
</dbReference>
<dbReference type="RefSeq" id="WP_109088553.1">
    <property type="nucleotide sequence ID" value="NZ_QEXO01000001.1"/>
</dbReference>
<dbReference type="GO" id="GO:0016709">
    <property type="term" value="F:oxidoreductase activity, acting on paired donors, with incorporation or reduction of molecular oxygen, NAD(P)H as one donor, and incorporation of one atom of oxygen"/>
    <property type="evidence" value="ECO:0007669"/>
    <property type="project" value="UniProtKB-ARBA"/>
</dbReference>
<dbReference type="STRING" id="511.UZ73_18770"/>
<reference evidence="5 6" key="1">
    <citation type="submission" date="2018-05" db="EMBL/GenBank/DDBJ databases">
        <title>Genome Sequence of an Efficient Indole-Degrading Bacterium, Alcaligenes sp.YBY.</title>
        <authorList>
            <person name="Yang B."/>
        </authorList>
    </citation>
    <scope>NUCLEOTIDE SEQUENCE [LARGE SCALE GENOMIC DNA]</scope>
    <source>
        <strain evidence="5 6">YBY</strain>
    </source>
</reference>
<dbReference type="Gene3D" id="3.30.70.2450">
    <property type="match status" value="1"/>
</dbReference>
<organism evidence="5 6">
    <name type="scientific">Alcaligenes faecalis</name>
    <dbReference type="NCBI Taxonomy" id="511"/>
    <lineage>
        <taxon>Bacteria</taxon>
        <taxon>Pseudomonadati</taxon>
        <taxon>Pseudomonadota</taxon>
        <taxon>Betaproteobacteria</taxon>
        <taxon>Burkholderiales</taxon>
        <taxon>Alcaligenaceae</taxon>
        <taxon>Alcaligenes</taxon>
    </lineage>
</organism>
<dbReference type="PANTHER" id="PTHR43004:SF19">
    <property type="entry name" value="BINDING MONOOXYGENASE, PUTATIVE (JCVI)-RELATED"/>
    <property type="match status" value="1"/>
</dbReference>
<keyword evidence="5" id="KW-0503">Monooxygenase</keyword>
<protein>
    <submittedName>
        <fullName evidence="5">Monooxygenase</fullName>
    </submittedName>
</protein>
<keyword evidence="5" id="KW-0560">Oxidoreductase</keyword>
<dbReference type="EMBL" id="QEXO01000001">
    <property type="protein sequence ID" value="PWE16129.1"/>
    <property type="molecule type" value="Genomic_DNA"/>
</dbReference>
<proteinExistence type="predicted"/>
<dbReference type="Pfam" id="PF21274">
    <property type="entry name" value="Rng_hyd_C"/>
    <property type="match status" value="1"/>
</dbReference>
<keyword evidence="3" id="KW-0274">FAD</keyword>
<gene>
    <name evidence="5" type="ORF">DF183_05240</name>
</gene>
<dbReference type="SUPFAM" id="SSF51905">
    <property type="entry name" value="FAD/NAD(P)-binding domain"/>
    <property type="match status" value="1"/>
</dbReference>
<name>A0A2U2BQ70_ALCFA</name>
<evidence type="ECO:0000259" key="4">
    <source>
        <dbReference type="Pfam" id="PF01494"/>
    </source>
</evidence>
<dbReference type="Gene3D" id="3.50.50.60">
    <property type="entry name" value="FAD/NAD(P)-binding domain"/>
    <property type="match status" value="1"/>
</dbReference>
<dbReference type="PANTHER" id="PTHR43004">
    <property type="entry name" value="TRK SYSTEM POTASSIUM UPTAKE PROTEIN"/>
    <property type="match status" value="1"/>
</dbReference>
<dbReference type="InterPro" id="IPR050641">
    <property type="entry name" value="RIFMO-like"/>
</dbReference>
<dbReference type="PRINTS" id="PR00420">
    <property type="entry name" value="RNGMNOXGNASE"/>
</dbReference>
<evidence type="ECO:0000256" key="2">
    <source>
        <dbReference type="ARBA" id="ARBA00022630"/>
    </source>
</evidence>
<keyword evidence="2" id="KW-0285">Flavoprotein</keyword>
<dbReference type="Pfam" id="PF01494">
    <property type="entry name" value="FAD_binding_3"/>
    <property type="match status" value="1"/>
</dbReference>
<dbReference type="InterPro" id="IPR036188">
    <property type="entry name" value="FAD/NAD-bd_sf"/>
</dbReference>
<evidence type="ECO:0000313" key="6">
    <source>
        <dbReference type="Proteomes" id="UP000245216"/>
    </source>
</evidence>
<dbReference type="InterPro" id="IPR002938">
    <property type="entry name" value="FAD-bd"/>
</dbReference>
<comment type="caution">
    <text evidence="5">The sequence shown here is derived from an EMBL/GenBank/DDBJ whole genome shotgun (WGS) entry which is preliminary data.</text>
</comment>
<sequence>MEHQVIISGAGPVGCWLACELQLAGVQTLLIEQTAAISPQSRALTIHPRTIEVFAMRGAHHEMLAQAVRIPSGHFAVFEHRLDFKRLDTRFAYTLAIPQARITAILQERARSLGADIRRSEKVCRFEQNQEGVSVWIENSNQEQYVATAQWLVGCDGTRSTVRQQAGIAFPGTDATVLGWLGDATLTDPPEGVMIGEWGLNGTAMVAKLPDGQHRLVGLSPDDVNRPWPGDLPLEELREKVRAVFGTDFGLHSPSWLSRYSNTSRQAENYRKNRVFLAGDAAHQHMPAGGVGLNIGIQDAMNLGWKLAAVVNGWMPDSLLDSYHQERYPVGQDLLEHTQAQTALMSCFSVEGIELRSFLNKLIKQSPALEKTLAERLSGLNVAYPPPAPGAHALVGRRAADQDLADGKSLFGLLEQGCHVMLDLSGHDDDGIACSGSWRAVWCRSSLDVRSEGWERVTAVLIRPDGYIAWASNEQDATRLRAAIRQILAPFSFSSHAHGITEEQTDE</sequence>
<reference evidence="5 6" key="2">
    <citation type="submission" date="2018-05" db="EMBL/GenBank/DDBJ databases">
        <authorList>
            <person name="Lanie J.A."/>
            <person name="Ng W.-L."/>
            <person name="Kazmierczak K.M."/>
            <person name="Andrzejewski T.M."/>
            <person name="Davidsen T.M."/>
            <person name="Wayne K.J."/>
            <person name="Tettelin H."/>
            <person name="Glass J.I."/>
            <person name="Rusch D."/>
            <person name="Podicherti R."/>
            <person name="Tsui H.-C.T."/>
            <person name="Winkler M.E."/>
        </authorList>
    </citation>
    <scope>NUCLEOTIDE SEQUENCE [LARGE SCALE GENOMIC DNA]</scope>
    <source>
        <strain evidence="5 6">YBY</strain>
    </source>
</reference>
<comment type="cofactor">
    <cofactor evidence="1">
        <name>FAD</name>
        <dbReference type="ChEBI" id="CHEBI:57692"/>
    </cofactor>
</comment>
<accession>A0A2U2BQ70</accession>
<dbReference type="GO" id="GO:0071949">
    <property type="term" value="F:FAD binding"/>
    <property type="evidence" value="ECO:0007669"/>
    <property type="project" value="InterPro"/>
</dbReference>
<feature type="domain" description="FAD-binding" evidence="4">
    <location>
        <begin position="3"/>
        <end position="337"/>
    </location>
</feature>
<evidence type="ECO:0000313" key="5">
    <source>
        <dbReference type="EMBL" id="PWE16129.1"/>
    </source>
</evidence>
<dbReference type="AlphaFoldDB" id="A0A2U2BQ70"/>
<evidence type="ECO:0000256" key="3">
    <source>
        <dbReference type="ARBA" id="ARBA00022827"/>
    </source>
</evidence>